<dbReference type="RefSeq" id="WP_063206348.1">
    <property type="nucleotide sequence ID" value="NZ_LUKD01000001.1"/>
</dbReference>
<dbReference type="AlphaFoldDB" id="A0A162H1T7"/>
<keyword evidence="1" id="KW-0732">Signal</keyword>
<accession>A0A162H1T7</accession>
<evidence type="ECO:0000256" key="1">
    <source>
        <dbReference type="SAM" id="SignalP"/>
    </source>
</evidence>
<evidence type="ECO:0000313" key="2">
    <source>
        <dbReference type="EMBL" id="KYG69456.1"/>
    </source>
</evidence>
<dbReference type="EMBL" id="LUKD01000001">
    <property type="protein sequence ID" value="KYG69456.1"/>
    <property type="molecule type" value="Genomic_DNA"/>
</dbReference>
<evidence type="ECO:0000313" key="3">
    <source>
        <dbReference type="Proteomes" id="UP000075799"/>
    </source>
</evidence>
<protein>
    <submittedName>
        <fullName evidence="2">Uncharacterized protein</fullName>
    </submittedName>
</protein>
<name>A0A162H1T7_BDEBC</name>
<gene>
    <name evidence="2" type="ORF">AZI87_09760</name>
</gene>
<dbReference type="Proteomes" id="UP000075799">
    <property type="component" value="Unassembled WGS sequence"/>
</dbReference>
<proteinExistence type="predicted"/>
<sequence length="122" mass="13108">MKKIVLTIATLVLTLQAHAELKITDPAKGGLLFGFLATMESPQNAGDGVLLVSANVSCALHKNKQVYCMSSEGGITGEIAEELYLSFSPKSEEQFDDVTVRRGHVACASIEESGKAPRYNCF</sequence>
<feature type="chain" id="PRO_5007834678" evidence="1">
    <location>
        <begin position="20"/>
        <end position="122"/>
    </location>
</feature>
<organism evidence="2 3">
    <name type="scientific">Bdellovibrio bacteriovorus</name>
    <dbReference type="NCBI Taxonomy" id="959"/>
    <lineage>
        <taxon>Bacteria</taxon>
        <taxon>Pseudomonadati</taxon>
        <taxon>Bdellovibrionota</taxon>
        <taxon>Bdellovibrionia</taxon>
        <taxon>Bdellovibrionales</taxon>
        <taxon>Pseudobdellovibrionaceae</taxon>
        <taxon>Bdellovibrio</taxon>
    </lineage>
</organism>
<reference evidence="2 3" key="1">
    <citation type="submission" date="2016-03" db="EMBL/GenBank/DDBJ databases">
        <authorList>
            <person name="Ploux O."/>
        </authorList>
    </citation>
    <scope>NUCLEOTIDE SEQUENCE [LARGE SCALE GENOMIC DNA]</scope>
    <source>
        <strain evidence="2 3">EC13</strain>
    </source>
</reference>
<feature type="signal peptide" evidence="1">
    <location>
        <begin position="1"/>
        <end position="19"/>
    </location>
</feature>
<comment type="caution">
    <text evidence="2">The sequence shown here is derived from an EMBL/GenBank/DDBJ whole genome shotgun (WGS) entry which is preliminary data.</text>
</comment>